<dbReference type="EMBL" id="AJWN02000109">
    <property type="protein sequence ID" value="OEE57469.1"/>
    <property type="molecule type" value="Genomic_DNA"/>
</dbReference>
<name>A0A1E5BW66_9GAMM</name>
<dbReference type="EC" id="2.7.7.65" evidence="2"/>
<dbReference type="Pfam" id="PF00990">
    <property type="entry name" value="GGDEF"/>
    <property type="match status" value="1"/>
</dbReference>
<dbReference type="PANTHER" id="PTHR45138">
    <property type="entry name" value="REGULATORY COMPONENTS OF SENSORY TRANSDUCTION SYSTEM"/>
    <property type="match status" value="1"/>
</dbReference>
<dbReference type="SUPFAM" id="SSF48452">
    <property type="entry name" value="TPR-like"/>
    <property type="match status" value="1"/>
</dbReference>
<dbReference type="PROSITE" id="PS50887">
    <property type="entry name" value="GGDEF"/>
    <property type="match status" value="1"/>
</dbReference>
<feature type="signal peptide" evidence="5">
    <location>
        <begin position="1"/>
        <end position="23"/>
    </location>
</feature>
<keyword evidence="4" id="KW-1133">Transmembrane helix</keyword>
<dbReference type="Proteomes" id="UP000095039">
    <property type="component" value="Unassembled WGS sequence"/>
</dbReference>
<dbReference type="Gene3D" id="1.25.40.10">
    <property type="entry name" value="Tetratricopeptide repeat domain"/>
    <property type="match status" value="1"/>
</dbReference>
<keyword evidence="8" id="KW-1185">Reference proteome</keyword>
<dbReference type="PANTHER" id="PTHR45138:SF9">
    <property type="entry name" value="DIGUANYLATE CYCLASE DGCM-RELATED"/>
    <property type="match status" value="1"/>
</dbReference>
<protein>
    <recommendedName>
        <fullName evidence="2">diguanylate cyclase</fullName>
        <ecNumber evidence="2">2.7.7.65</ecNumber>
    </recommendedName>
</protein>
<dbReference type="InterPro" id="IPR043128">
    <property type="entry name" value="Rev_trsase/Diguanyl_cyclase"/>
</dbReference>
<dbReference type="InterPro" id="IPR000160">
    <property type="entry name" value="GGDEF_dom"/>
</dbReference>
<evidence type="ECO:0000256" key="5">
    <source>
        <dbReference type="SAM" id="SignalP"/>
    </source>
</evidence>
<dbReference type="FunFam" id="3.30.70.270:FF:000001">
    <property type="entry name" value="Diguanylate cyclase domain protein"/>
    <property type="match status" value="1"/>
</dbReference>
<dbReference type="CDD" id="cd01949">
    <property type="entry name" value="GGDEF"/>
    <property type="match status" value="1"/>
</dbReference>
<dbReference type="AlphaFoldDB" id="A0A1E5BW66"/>
<proteinExistence type="predicted"/>
<feature type="chain" id="PRO_5009172088" description="diguanylate cyclase" evidence="5">
    <location>
        <begin position="24"/>
        <end position="670"/>
    </location>
</feature>
<evidence type="ECO:0000256" key="4">
    <source>
        <dbReference type="SAM" id="Phobius"/>
    </source>
</evidence>
<organism evidence="7 8">
    <name type="scientific">Enterovibrio norvegicus FF-454</name>
    <dbReference type="NCBI Taxonomy" id="1185651"/>
    <lineage>
        <taxon>Bacteria</taxon>
        <taxon>Pseudomonadati</taxon>
        <taxon>Pseudomonadota</taxon>
        <taxon>Gammaproteobacteria</taxon>
        <taxon>Vibrionales</taxon>
        <taxon>Vibrionaceae</taxon>
        <taxon>Enterovibrio</taxon>
    </lineage>
</organism>
<dbReference type="NCBIfam" id="TIGR00254">
    <property type="entry name" value="GGDEF"/>
    <property type="match status" value="1"/>
</dbReference>
<comment type="cofactor">
    <cofactor evidence="1">
        <name>Mg(2+)</name>
        <dbReference type="ChEBI" id="CHEBI:18420"/>
    </cofactor>
</comment>
<dbReference type="InterPro" id="IPR019734">
    <property type="entry name" value="TPR_rpt"/>
</dbReference>
<keyword evidence="4" id="KW-0472">Membrane</keyword>
<evidence type="ECO:0000256" key="3">
    <source>
        <dbReference type="ARBA" id="ARBA00034247"/>
    </source>
</evidence>
<dbReference type="SUPFAM" id="SSF55073">
    <property type="entry name" value="Nucleotide cyclase"/>
    <property type="match status" value="1"/>
</dbReference>
<evidence type="ECO:0000313" key="7">
    <source>
        <dbReference type="EMBL" id="OEE57469.1"/>
    </source>
</evidence>
<comment type="catalytic activity">
    <reaction evidence="3">
        <text>2 GTP = 3',3'-c-di-GMP + 2 diphosphate</text>
        <dbReference type="Rhea" id="RHEA:24898"/>
        <dbReference type="ChEBI" id="CHEBI:33019"/>
        <dbReference type="ChEBI" id="CHEBI:37565"/>
        <dbReference type="ChEBI" id="CHEBI:58805"/>
        <dbReference type="EC" id="2.7.7.65"/>
    </reaction>
</comment>
<comment type="caution">
    <text evidence="7">The sequence shown here is derived from an EMBL/GenBank/DDBJ whole genome shotgun (WGS) entry which is preliminary data.</text>
</comment>
<dbReference type="SMART" id="SM00267">
    <property type="entry name" value="GGDEF"/>
    <property type="match status" value="1"/>
</dbReference>
<dbReference type="Gene3D" id="3.30.70.270">
    <property type="match status" value="1"/>
</dbReference>
<reference evidence="7 8" key="1">
    <citation type="journal article" date="2012" name="Science">
        <title>Ecological populations of bacteria act as socially cohesive units of antibiotic production and resistance.</title>
        <authorList>
            <person name="Cordero O.X."/>
            <person name="Wildschutte H."/>
            <person name="Kirkup B."/>
            <person name="Proehl S."/>
            <person name="Ngo L."/>
            <person name="Hussain F."/>
            <person name="Le Roux F."/>
            <person name="Mincer T."/>
            <person name="Polz M.F."/>
        </authorList>
    </citation>
    <scope>NUCLEOTIDE SEQUENCE [LARGE SCALE GENOMIC DNA]</scope>
    <source>
        <strain evidence="7 8">FF-454</strain>
    </source>
</reference>
<dbReference type="InterPro" id="IPR050469">
    <property type="entry name" value="Diguanylate_Cyclase"/>
</dbReference>
<keyword evidence="4" id="KW-0812">Transmembrane</keyword>
<dbReference type="Pfam" id="PF13181">
    <property type="entry name" value="TPR_8"/>
    <property type="match status" value="1"/>
</dbReference>
<dbReference type="GO" id="GO:0052621">
    <property type="term" value="F:diguanylate cyclase activity"/>
    <property type="evidence" value="ECO:0007669"/>
    <property type="project" value="UniProtKB-EC"/>
</dbReference>
<dbReference type="RefSeq" id="WP_016958358.1">
    <property type="nucleotide sequence ID" value="NZ_AJWN02000109.1"/>
</dbReference>
<sequence length="670" mass="76705">MRKPFFNLFVLLLVTLFSVFSHATVEKTQSFERTLNGVQSILYSVPIKARALLSELEKVELKENQPLPLLARYYLQKSTVDLLLNDPESAIDAANRGIELTASDPLLQADRYLMQLRLSQARILKGEEALVLVQLDQLLSESQALNNPEVTAEILLVKGQAYKAQNEYDVSMAALMSSLEAAKNTENDLLIERIASNLGGILVQLNGFDKASVLLDQSYQFFRQRKMSFNQLLVKLDMAELAKKQGDDEKALLEYKQALQIAQVLGDGSHRFRINLQIADLLLQAGDTKNMMRYLKATDNLRERENIRYYISKYNYLKANEKLLSNNYQVAIDLATPLVASLTEQTRLYRSEIALYLVLSKAHFGLEDYKNAYLTLLDYQNRFNTFSADEQVDNLERQQMLFNLEKIKAENQHLSWNNVLQTLELKTNDQKVEYLNVLVVAGIGSTVIASLIALWINRRRIRWGKIANTDSLTGLFNRRYFGTQLDRLQKEMAVGDFSVSCLLLDIDHFKQVNDNFGHPTGDKVLEGIAELFNKNLRRDDICARVGGEEFMLLLPNSEIEKASVIAEDLRQRISELEFHTEQGVNFNITASFGATEIGEKQSLSDIYSRVDKLLYRAKQNGRNRVETTISDHDTVTDQPSMETQPSMTDRMQRFSRRVRRLKFRFAQHFS</sequence>
<feature type="transmembrane region" description="Helical" evidence="4">
    <location>
        <begin position="434"/>
        <end position="456"/>
    </location>
</feature>
<keyword evidence="5" id="KW-0732">Signal</keyword>
<gene>
    <name evidence="7" type="ORF">A1OK_17755</name>
</gene>
<evidence type="ECO:0000256" key="2">
    <source>
        <dbReference type="ARBA" id="ARBA00012528"/>
    </source>
</evidence>
<evidence type="ECO:0000313" key="8">
    <source>
        <dbReference type="Proteomes" id="UP000095039"/>
    </source>
</evidence>
<dbReference type="InterPro" id="IPR029787">
    <property type="entry name" value="Nucleotide_cyclase"/>
</dbReference>
<accession>A0A1E5BW66</accession>
<evidence type="ECO:0000256" key="1">
    <source>
        <dbReference type="ARBA" id="ARBA00001946"/>
    </source>
</evidence>
<evidence type="ECO:0000259" key="6">
    <source>
        <dbReference type="PROSITE" id="PS50887"/>
    </source>
</evidence>
<dbReference type="InterPro" id="IPR011990">
    <property type="entry name" value="TPR-like_helical_dom_sf"/>
</dbReference>
<feature type="domain" description="GGDEF" evidence="6">
    <location>
        <begin position="497"/>
        <end position="630"/>
    </location>
</feature>